<dbReference type="InterPro" id="IPR007055">
    <property type="entry name" value="BON_dom"/>
</dbReference>
<dbReference type="EMBL" id="FODO01000001">
    <property type="protein sequence ID" value="SEN76970.1"/>
    <property type="molecule type" value="Genomic_DNA"/>
</dbReference>
<protein>
    <submittedName>
        <fullName evidence="2">BON domain-containing protein</fullName>
    </submittedName>
</protein>
<dbReference type="SMART" id="SM00749">
    <property type="entry name" value="BON"/>
    <property type="match status" value="1"/>
</dbReference>
<name>A0A1H8J855_9PROT</name>
<evidence type="ECO:0000313" key="2">
    <source>
        <dbReference type="EMBL" id="SEN76970.1"/>
    </source>
</evidence>
<feature type="domain" description="BON" evidence="1">
    <location>
        <begin position="39"/>
        <end position="107"/>
    </location>
</feature>
<dbReference type="PANTHER" id="PTHR34606:SF16">
    <property type="entry name" value="BON DOMAIN-CONTAINING PROTEIN"/>
    <property type="match status" value="1"/>
</dbReference>
<dbReference type="STRING" id="42354.SAMN05216333_101130"/>
<dbReference type="InterPro" id="IPR051686">
    <property type="entry name" value="Lipoprotein_DolP"/>
</dbReference>
<proteinExistence type="predicted"/>
<gene>
    <name evidence="2" type="ORF">SAMN05216333_101130</name>
</gene>
<dbReference type="InterPro" id="IPR014004">
    <property type="entry name" value="Transpt-assoc_nodulatn_dom_bac"/>
</dbReference>
<reference evidence="3" key="1">
    <citation type="submission" date="2016-10" db="EMBL/GenBank/DDBJ databases">
        <authorList>
            <person name="Varghese N."/>
            <person name="Submissions S."/>
        </authorList>
    </citation>
    <scope>NUCLEOTIDE SEQUENCE [LARGE SCALE GENOMIC DNA]</scope>
    <source>
        <strain evidence="3">Nm76</strain>
    </source>
</reference>
<organism evidence="2 3">
    <name type="scientific">Nitrosomonas oligotropha</name>
    <dbReference type="NCBI Taxonomy" id="42354"/>
    <lineage>
        <taxon>Bacteria</taxon>
        <taxon>Pseudomonadati</taxon>
        <taxon>Pseudomonadota</taxon>
        <taxon>Betaproteobacteria</taxon>
        <taxon>Nitrosomonadales</taxon>
        <taxon>Nitrosomonadaceae</taxon>
        <taxon>Nitrosomonas</taxon>
    </lineage>
</organism>
<dbReference type="RefSeq" id="WP_090315034.1">
    <property type="nucleotide sequence ID" value="NZ_FNOE01000001.1"/>
</dbReference>
<dbReference type="PANTHER" id="PTHR34606">
    <property type="entry name" value="BON DOMAIN-CONTAINING PROTEIN"/>
    <property type="match status" value="1"/>
</dbReference>
<evidence type="ECO:0000259" key="1">
    <source>
        <dbReference type="PROSITE" id="PS50914"/>
    </source>
</evidence>
<dbReference type="PROSITE" id="PS50914">
    <property type="entry name" value="BON"/>
    <property type="match status" value="1"/>
</dbReference>
<sequence length="111" mass="12465">MVKLDRNSRFVVFFLIAQMAFFPACTSAPKYEGSAEQYDDIVLTTKVHEAIIDELSLRPFEINVRTVKGVVELSGTVNSRDDIDKAMAVARSINGIRFIKNDMRTQGTGDY</sequence>
<keyword evidence="3" id="KW-1185">Reference proteome</keyword>
<dbReference type="Pfam" id="PF04972">
    <property type="entry name" value="BON"/>
    <property type="match status" value="1"/>
</dbReference>
<dbReference type="Gene3D" id="3.30.1340.30">
    <property type="match status" value="1"/>
</dbReference>
<dbReference type="Proteomes" id="UP000198814">
    <property type="component" value="Unassembled WGS sequence"/>
</dbReference>
<dbReference type="OrthoDB" id="8547821at2"/>
<dbReference type="AlphaFoldDB" id="A0A1H8J855"/>
<evidence type="ECO:0000313" key="3">
    <source>
        <dbReference type="Proteomes" id="UP000198814"/>
    </source>
</evidence>
<accession>A0A1H8J855</accession>